<reference evidence="3" key="1">
    <citation type="submission" date="2017-05" db="EMBL/GenBank/DDBJ databases">
        <authorList>
            <person name="Song R."/>
            <person name="Chenine A.L."/>
            <person name="Ruprecht R.M."/>
        </authorList>
    </citation>
    <scope>NUCLEOTIDE SEQUENCE [LARGE SCALE GENOMIC DNA]</scope>
</reference>
<name>A0A2H1FP48_ZYMTR</name>
<feature type="compositionally biased region" description="Acidic residues" evidence="1">
    <location>
        <begin position="418"/>
        <end position="427"/>
    </location>
</feature>
<evidence type="ECO:0000256" key="1">
    <source>
        <dbReference type="SAM" id="MobiDB-lite"/>
    </source>
</evidence>
<sequence length="427" mass="48738">MPRRKNAIAASDVRTAKALYAQIQANQASLDPQYRLANEPSDWRIGHLRNAAINHPKQHLQPKFDPERSPSIQPAIRLYMHFLDCALPIFHTLLREPALLLRKTPSKPRVWLYPEPLLDLTAEQKSRTWTQLGEIGKKVYWVVGVADEYGLKPSDEGNTLALSDRPLHDAGLVGLGSRITTNLTMMQAVENAANSEGQKLHMFNLAVLWLHEISHAVANAVLPATRQEKMFLGPWSSTSEDGFEVEDRLFGGRFVECHKPILNTPMVLQEWPDVETLRTYQQSGEPILTRGSAEKLTREWTVQWRVEPSYWERMFEEDFWKKDLMVGRSDALWPDKNVGVLRHFDGGEQFEEEEETVERELEIEGYERRCNGLFVRKGWEIETETMHDSDSDGTDETDSDGMGDVEMGDFGNVRTGESEDADMTDAE</sequence>
<dbReference type="Proteomes" id="UP000245764">
    <property type="component" value="Chromosome 1"/>
</dbReference>
<protein>
    <submittedName>
        <fullName evidence="2">Uncharacterized protein</fullName>
    </submittedName>
</protein>
<organism evidence="2 3">
    <name type="scientific">Zymoseptoria tritici ST99CH_1E4</name>
    <dbReference type="NCBI Taxonomy" id="1276532"/>
    <lineage>
        <taxon>Eukaryota</taxon>
        <taxon>Fungi</taxon>
        <taxon>Dikarya</taxon>
        <taxon>Ascomycota</taxon>
        <taxon>Pezizomycotina</taxon>
        <taxon>Dothideomycetes</taxon>
        <taxon>Dothideomycetidae</taxon>
        <taxon>Mycosphaerellales</taxon>
        <taxon>Mycosphaerellaceae</taxon>
        <taxon>Zymoseptoria</taxon>
    </lineage>
</organism>
<gene>
    <name evidence="2" type="ORF">ZT1E4_G1873</name>
</gene>
<proteinExistence type="predicted"/>
<accession>A0A2H1FP48</accession>
<feature type="compositionally biased region" description="Acidic residues" evidence="1">
    <location>
        <begin position="391"/>
        <end position="407"/>
    </location>
</feature>
<dbReference type="EMBL" id="LT854253">
    <property type="protein sequence ID" value="SMR43095.1"/>
    <property type="molecule type" value="Genomic_DNA"/>
</dbReference>
<evidence type="ECO:0000313" key="2">
    <source>
        <dbReference type="EMBL" id="SMR43095.1"/>
    </source>
</evidence>
<evidence type="ECO:0000313" key="3">
    <source>
        <dbReference type="Proteomes" id="UP000245764"/>
    </source>
</evidence>
<feature type="region of interest" description="Disordered" evidence="1">
    <location>
        <begin position="384"/>
        <end position="427"/>
    </location>
</feature>
<dbReference type="AlphaFoldDB" id="A0A2H1FP48"/>